<keyword evidence="1" id="KW-0732">Signal</keyword>
<comment type="caution">
    <text evidence="2">The sequence shown here is derived from an EMBL/GenBank/DDBJ whole genome shotgun (WGS) entry which is preliminary data.</text>
</comment>
<accession>A0AAQ4FFA8</accession>
<dbReference type="EMBL" id="JARKHS020003659">
    <property type="protein sequence ID" value="KAK8785342.1"/>
    <property type="molecule type" value="Genomic_DNA"/>
</dbReference>
<protein>
    <recommendedName>
        <fullName evidence="4">Secreted protein</fullName>
    </recommendedName>
</protein>
<evidence type="ECO:0008006" key="4">
    <source>
        <dbReference type="Google" id="ProtNLM"/>
    </source>
</evidence>
<dbReference type="Proteomes" id="UP001321473">
    <property type="component" value="Unassembled WGS sequence"/>
</dbReference>
<feature type="signal peptide" evidence="1">
    <location>
        <begin position="1"/>
        <end position="27"/>
    </location>
</feature>
<organism evidence="2 3">
    <name type="scientific">Amblyomma americanum</name>
    <name type="common">Lone star tick</name>
    <dbReference type="NCBI Taxonomy" id="6943"/>
    <lineage>
        <taxon>Eukaryota</taxon>
        <taxon>Metazoa</taxon>
        <taxon>Ecdysozoa</taxon>
        <taxon>Arthropoda</taxon>
        <taxon>Chelicerata</taxon>
        <taxon>Arachnida</taxon>
        <taxon>Acari</taxon>
        <taxon>Parasitiformes</taxon>
        <taxon>Ixodida</taxon>
        <taxon>Ixodoidea</taxon>
        <taxon>Ixodidae</taxon>
        <taxon>Amblyomminae</taxon>
        <taxon>Amblyomma</taxon>
    </lineage>
</organism>
<feature type="chain" id="PRO_5042956931" description="Secreted protein" evidence="1">
    <location>
        <begin position="28"/>
        <end position="66"/>
    </location>
</feature>
<proteinExistence type="predicted"/>
<evidence type="ECO:0000313" key="3">
    <source>
        <dbReference type="Proteomes" id="UP001321473"/>
    </source>
</evidence>
<dbReference type="AlphaFoldDB" id="A0AAQ4FFA8"/>
<evidence type="ECO:0000256" key="1">
    <source>
        <dbReference type="SAM" id="SignalP"/>
    </source>
</evidence>
<evidence type="ECO:0000313" key="2">
    <source>
        <dbReference type="EMBL" id="KAK8785342.1"/>
    </source>
</evidence>
<keyword evidence="3" id="KW-1185">Reference proteome</keyword>
<gene>
    <name evidence="2" type="ORF">V5799_008291</name>
</gene>
<sequence length="66" mass="6813">MASCSTFMRLPIAVLSFWLRLLAGVASVLREGVGGSSSSTSAGPLSGNMLSSSLFTFINKVSLIST</sequence>
<name>A0AAQ4FFA8_AMBAM</name>
<reference evidence="2 3" key="1">
    <citation type="journal article" date="2023" name="Arcadia Sci">
        <title>De novo assembly of a long-read Amblyomma americanum tick genome.</title>
        <authorList>
            <person name="Chou S."/>
            <person name="Poskanzer K.E."/>
            <person name="Rollins M."/>
            <person name="Thuy-Boun P.S."/>
        </authorList>
    </citation>
    <scope>NUCLEOTIDE SEQUENCE [LARGE SCALE GENOMIC DNA]</scope>
    <source>
        <strain evidence="2">F_SG_1</strain>
        <tissue evidence="2">Salivary glands</tissue>
    </source>
</reference>